<organism evidence="1 2">
    <name type="scientific">Trichonephila inaurata madagascariensis</name>
    <dbReference type="NCBI Taxonomy" id="2747483"/>
    <lineage>
        <taxon>Eukaryota</taxon>
        <taxon>Metazoa</taxon>
        <taxon>Ecdysozoa</taxon>
        <taxon>Arthropoda</taxon>
        <taxon>Chelicerata</taxon>
        <taxon>Arachnida</taxon>
        <taxon>Araneae</taxon>
        <taxon>Araneomorphae</taxon>
        <taxon>Entelegynae</taxon>
        <taxon>Araneoidea</taxon>
        <taxon>Nephilidae</taxon>
        <taxon>Trichonephila</taxon>
        <taxon>Trichonephila inaurata</taxon>
    </lineage>
</organism>
<dbReference type="Proteomes" id="UP000886998">
    <property type="component" value="Unassembled WGS sequence"/>
</dbReference>
<name>A0A8X6M863_9ARAC</name>
<sequence>MLESDYYNKPMYSFSNWEHNIKEFQFFSVRYAATFLLCLLDLGELRLKDFRRNIIEANDLSLRPSSLSDMAIIKGKLRMCVCVRPSFGKAINANSITSIPFVEVSFSFLHTRPSP</sequence>
<evidence type="ECO:0000313" key="1">
    <source>
        <dbReference type="EMBL" id="GFS29554.1"/>
    </source>
</evidence>
<reference evidence="1" key="1">
    <citation type="submission" date="2020-08" db="EMBL/GenBank/DDBJ databases">
        <title>Multicomponent nature underlies the extraordinary mechanical properties of spider dragline silk.</title>
        <authorList>
            <person name="Kono N."/>
            <person name="Nakamura H."/>
            <person name="Mori M."/>
            <person name="Yoshida Y."/>
            <person name="Ohtoshi R."/>
            <person name="Malay A.D."/>
            <person name="Moran D.A.P."/>
            <person name="Tomita M."/>
            <person name="Numata K."/>
            <person name="Arakawa K."/>
        </authorList>
    </citation>
    <scope>NUCLEOTIDE SEQUENCE</scope>
</reference>
<comment type="caution">
    <text evidence="1">The sequence shown here is derived from an EMBL/GenBank/DDBJ whole genome shotgun (WGS) entry which is preliminary data.</text>
</comment>
<evidence type="ECO:0000313" key="2">
    <source>
        <dbReference type="Proteomes" id="UP000886998"/>
    </source>
</evidence>
<dbReference type="AlphaFoldDB" id="A0A8X6M863"/>
<dbReference type="EMBL" id="BMAV01024026">
    <property type="protein sequence ID" value="GFS29554.1"/>
    <property type="molecule type" value="Genomic_DNA"/>
</dbReference>
<proteinExistence type="predicted"/>
<accession>A0A8X6M863</accession>
<protein>
    <submittedName>
        <fullName evidence="1">Uncharacterized protein</fullName>
    </submittedName>
</protein>
<gene>
    <name evidence="1" type="ORF">TNIN_370211</name>
</gene>
<keyword evidence="2" id="KW-1185">Reference proteome</keyword>